<evidence type="ECO:0000256" key="1">
    <source>
        <dbReference type="ARBA" id="ARBA00022741"/>
    </source>
</evidence>
<keyword evidence="3" id="KW-0812">Transmembrane</keyword>
<reference evidence="5" key="1">
    <citation type="submission" date="2020-11" db="EMBL/GenBank/DDBJ databases">
        <authorList>
            <person name="Tran Van P."/>
        </authorList>
    </citation>
    <scope>NUCLEOTIDE SEQUENCE</scope>
</reference>
<gene>
    <name evidence="5" type="ORF">TTEB3V08_LOCUS6723</name>
</gene>
<dbReference type="GO" id="GO:0007193">
    <property type="term" value="P:adenylate cyclase-inhibiting G protein-coupled receptor signaling pathway"/>
    <property type="evidence" value="ECO:0007669"/>
    <property type="project" value="TreeGrafter"/>
</dbReference>
<protein>
    <recommendedName>
        <fullName evidence="4">Adenylate cyclase N-terminal domain-containing protein</fullName>
    </recommendedName>
</protein>
<dbReference type="EMBL" id="OE002449">
    <property type="protein sequence ID" value="CAD7458750.1"/>
    <property type="molecule type" value="Genomic_DNA"/>
</dbReference>
<keyword evidence="3" id="KW-1133">Transmembrane helix</keyword>
<organism evidence="5">
    <name type="scientific">Timema tahoe</name>
    <dbReference type="NCBI Taxonomy" id="61484"/>
    <lineage>
        <taxon>Eukaryota</taxon>
        <taxon>Metazoa</taxon>
        <taxon>Ecdysozoa</taxon>
        <taxon>Arthropoda</taxon>
        <taxon>Hexapoda</taxon>
        <taxon>Insecta</taxon>
        <taxon>Pterygota</taxon>
        <taxon>Neoptera</taxon>
        <taxon>Polyneoptera</taxon>
        <taxon>Phasmatodea</taxon>
        <taxon>Timematodea</taxon>
        <taxon>Timematoidea</taxon>
        <taxon>Timematidae</taxon>
        <taxon>Timema</taxon>
    </lineage>
</organism>
<dbReference type="GO" id="GO:0006171">
    <property type="term" value="P:cAMP biosynthetic process"/>
    <property type="evidence" value="ECO:0007669"/>
    <property type="project" value="TreeGrafter"/>
</dbReference>
<dbReference type="PANTHER" id="PTHR45627">
    <property type="entry name" value="ADENYLATE CYCLASE TYPE 1"/>
    <property type="match status" value="1"/>
</dbReference>
<keyword evidence="1" id="KW-0547">Nucleotide-binding</keyword>
<feature type="transmembrane region" description="Helical" evidence="3">
    <location>
        <begin position="101"/>
        <end position="124"/>
    </location>
</feature>
<feature type="domain" description="Adenylate cyclase N-terminal" evidence="4">
    <location>
        <begin position="176"/>
        <end position="254"/>
    </location>
</feature>
<feature type="transmembrane region" description="Helical" evidence="3">
    <location>
        <begin position="62"/>
        <end position="81"/>
    </location>
</feature>
<evidence type="ECO:0000313" key="5">
    <source>
        <dbReference type="EMBL" id="CAD7458750.1"/>
    </source>
</evidence>
<dbReference type="PANTHER" id="PTHR45627:SF12">
    <property type="entry name" value="ADENYLATE CYCLASE TYPE 2"/>
    <property type="match status" value="1"/>
</dbReference>
<evidence type="ECO:0000256" key="3">
    <source>
        <dbReference type="SAM" id="Phobius"/>
    </source>
</evidence>
<dbReference type="GO" id="GO:0004016">
    <property type="term" value="F:adenylate cyclase activity"/>
    <property type="evidence" value="ECO:0007669"/>
    <property type="project" value="TreeGrafter"/>
</dbReference>
<dbReference type="GO" id="GO:0007189">
    <property type="term" value="P:adenylate cyclase-activating G protein-coupled receptor signaling pathway"/>
    <property type="evidence" value="ECO:0007669"/>
    <property type="project" value="TreeGrafter"/>
</dbReference>
<dbReference type="AlphaFoldDB" id="A0A7R9NWF4"/>
<proteinExistence type="predicted"/>
<evidence type="ECO:0000256" key="2">
    <source>
        <dbReference type="ARBA" id="ARBA00023239"/>
    </source>
</evidence>
<keyword evidence="3" id="KW-0472">Membrane</keyword>
<sequence length="316" mass="34642">MELEDTCLLMSAVGSSIVLISVCVTSAQVPLVPIYLLSAMTLTSTAALASGQTPTCARISSLPSSLAICAVVGVGVLTLGWNCAPLPLFGLLLAVHTTLPVSRLVALLVAGGLTITHLAIAFALRSDAPQGINLCFQLTNKIICIPRSYYEYVLLDQTEPTGGIYSYLLCKADLGMEELVAEAMFLLCASGTGLYYRYLTEAAHHDTFVGTRTCIESRVKLECEKEQQEQLLLSVIPAYIAAEVKRSIMLKMADACQEIANKQTSFHEMYVQRHNNVSSVILSYFTWEPYYQGDITEPRNFINSVEKHDMDLVLRR</sequence>
<dbReference type="Pfam" id="PF16214">
    <property type="entry name" value="AC_N"/>
    <property type="match status" value="1"/>
</dbReference>
<dbReference type="InterPro" id="IPR032628">
    <property type="entry name" value="AC_N"/>
</dbReference>
<dbReference type="GO" id="GO:0000166">
    <property type="term" value="F:nucleotide binding"/>
    <property type="evidence" value="ECO:0007669"/>
    <property type="project" value="UniProtKB-KW"/>
</dbReference>
<evidence type="ECO:0000259" key="4">
    <source>
        <dbReference type="Pfam" id="PF16214"/>
    </source>
</evidence>
<accession>A0A7R9NWF4</accession>
<dbReference type="GO" id="GO:0005886">
    <property type="term" value="C:plasma membrane"/>
    <property type="evidence" value="ECO:0007669"/>
    <property type="project" value="TreeGrafter"/>
</dbReference>
<feature type="transmembrane region" description="Helical" evidence="3">
    <location>
        <begin position="7"/>
        <end position="27"/>
    </location>
</feature>
<keyword evidence="2" id="KW-0456">Lyase</keyword>
<name>A0A7R9NWF4_9NEOP</name>